<evidence type="ECO:0000256" key="1">
    <source>
        <dbReference type="ARBA" id="ARBA00004273"/>
    </source>
</evidence>
<proteinExistence type="inferred from homology"/>
<dbReference type="InterPro" id="IPR022533">
    <property type="entry name" value="Cox20"/>
</dbReference>
<evidence type="ECO:0000256" key="7">
    <source>
        <dbReference type="ARBA" id="ARBA00023128"/>
    </source>
</evidence>
<dbReference type="GO" id="GO:0033617">
    <property type="term" value="P:mitochondrial respiratory chain complex IV assembly"/>
    <property type="evidence" value="ECO:0007669"/>
    <property type="project" value="InterPro"/>
</dbReference>
<comment type="similarity">
    <text evidence="2">Belongs to the COX20 family.</text>
</comment>
<dbReference type="GeneTree" id="ENSGT00390000016158"/>
<name>A0A2K6M4Q1_RHIBE</name>
<dbReference type="AlphaFoldDB" id="A0A2K6M4Q1"/>
<evidence type="ECO:0000256" key="2">
    <source>
        <dbReference type="ARBA" id="ARBA00009575"/>
    </source>
</evidence>
<dbReference type="GO" id="GO:0005743">
    <property type="term" value="C:mitochondrial inner membrane"/>
    <property type="evidence" value="ECO:0007669"/>
    <property type="project" value="UniProtKB-SubCell"/>
</dbReference>
<dbReference type="PANTHER" id="PTHR31586">
    <property type="entry name" value="CYTOCHROME C OXIDASE PROTEIN 20"/>
    <property type="match status" value="1"/>
</dbReference>
<keyword evidence="4 9" id="KW-0812">Transmembrane</keyword>
<feature type="transmembrane region" description="Helical" evidence="9">
    <location>
        <begin position="34"/>
        <end position="57"/>
    </location>
</feature>
<keyword evidence="8 9" id="KW-0472">Membrane</keyword>
<reference evidence="10" key="3">
    <citation type="submission" date="2025-09" db="UniProtKB">
        <authorList>
            <consortium name="Ensembl"/>
        </authorList>
    </citation>
    <scope>IDENTIFICATION</scope>
</reference>
<dbReference type="Proteomes" id="UP000233180">
    <property type="component" value="Unassembled WGS sequence"/>
</dbReference>
<protein>
    <recommendedName>
        <fullName evidence="3">Cytochrome c oxidase assembly protein COX20, mitochondrial</fullName>
    </recommendedName>
</protein>
<dbReference type="PANTHER" id="PTHR31586:SF1">
    <property type="entry name" value="CYTOCHROME C OXIDASE ASSEMBLY PROTEIN COX20, MITOCHONDRIAL"/>
    <property type="match status" value="1"/>
</dbReference>
<accession>A0A2K6M4Q1</accession>
<organism evidence="10 11">
    <name type="scientific">Rhinopithecus bieti</name>
    <name type="common">Black snub-nosed monkey</name>
    <name type="synonym">Pygathrix bieti</name>
    <dbReference type="NCBI Taxonomy" id="61621"/>
    <lineage>
        <taxon>Eukaryota</taxon>
        <taxon>Metazoa</taxon>
        <taxon>Chordata</taxon>
        <taxon>Craniata</taxon>
        <taxon>Vertebrata</taxon>
        <taxon>Euteleostomi</taxon>
        <taxon>Mammalia</taxon>
        <taxon>Eutheria</taxon>
        <taxon>Euarchontoglires</taxon>
        <taxon>Primates</taxon>
        <taxon>Haplorrhini</taxon>
        <taxon>Catarrhini</taxon>
        <taxon>Cercopithecidae</taxon>
        <taxon>Colobinae</taxon>
        <taxon>Rhinopithecus</taxon>
    </lineage>
</organism>
<evidence type="ECO:0000256" key="3">
    <source>
        <dbReference type="ARBA" id="ARBA00017689"/>
    </source>
</evidence>
<reference evidence="10 11" key="1">
    <citation type="submission" date="2016-06" db="EMBL/GenBank/DDBJ databases">
        <title>Genome of Rhinopithecus bieti.</title>
        <authorList>
            <person name="Wu"/>
            <person name="C.-I. and Zhang"/>
            <person name="Y."/>
        </authorList>
    </citation>
    <scope>NUCLEOTIDE SEQUENCE</scope>
</reference>
<keyword evidence="6 9" id="KW-1133">Transmembrane helix</keyword>
<sequence length="101" mass="11200">MAAAPEPGEPAKGKLFKLLRIFGVENIPCARDSILYGSLGSVVAVGGFILVTLGCWFHCSYNYAKQRIQERIAREGMKNKILYENTHLDPERKQSKSNGSN</sequence>
<evidence type="ECO:0000256" key="9">
    <source>
        <dbReference type="SAM" id="Phobius"/>
    </source>
</evidence>
<evidence type="ECO:0000313" key="10">
    <source>
        <dbReference type="Ensembl" id="ENSRBIP00000030745.1"/>
    </source>
</evidence>
<keyword evidence="5" id="KW-0999">Mitochondrion inner membrane</keyword>
<evidence type="ECO:0000256" key="6">
    <source>
        <dbReference type="ARBA" id="ARBA00022989"/>
    </source>
</evidence>
<dbReference type="Ensembl" id="ENSRBIT00000054707.1">
    <property type="protein sequence ID" value="ENSRBIP00000030745.1"/>
    <property type="gene ID" value="ENSRBIG00000039220.1"/>
</dbReference>
<keyword evidence="11" id="KW-1185">Reference proteome</keyword>
<evidence type="ECO:0000256" key="4">
    <source>
        <dbReference type="ARBA" id="ARBA00022692"/>
    </source>
</evidence>
<evidence type="ECO:0000256" key="8">
    <source>
        <dbReference type="ARBA" id="ARBA00023136"/>
    </source>
</evidence>
<reference evidence="10" key="2">
    <citation type="submission" date="2025-08" db="UniProtKB">
        <authorList>
            <consortium name="Ensembl"/>
        </authorList>
    </citation>
    <scope>IDENTIFICATION</scope>
</reference>
<dbReference type="OMA" id="NTPCARN"/>
<keyword evidence="7" id="KW-0496">Mitochondrion</keyword>
<evidence type="ECO:0000256" key="5">
    <source>
        <dbReference type="ARBA" id="ARBA00022792"/>
    </source>
</evidence>
<evidence type="ECO:0000313" key="11">
    <source>
        <dbReference type="Proteomes" id="UP000233180"/>
    </source>
</evidence>
<comment type="subcellular location">
    <subcellularLocation>
        <location evidence="1">Mitochondrion inner membrane</location>
    </subcellularLocation>
</comment>